<proteinExistence type="predicted"/>
<name>A0ABQ8F7R9_9FUNG</name>
<feature type="region of interest" description="Disordered" evidence="1">
    <location>
        <begin position="344"/>
        <end position="420"/>
    </location>
</feature>
<sequence length="720" mass="78803">MGCQPSRIGRASVYPETHTQKHVAGSHGHTACIASSPSPPPPTAESQLKDTAKAQRKTIKLVGADINKPIEVGVSRSQRQTSQLHTHTIITAFPSTSGAYCVNQVTGSIIELEPRLSRSQQLHVVGGMPDMGSDGSSLGEQAKKTYAHTTDPSQLNTDAADAGRVVGMKETGINREDTNNKMKSKSSLEEGEQDWRDDTNVTTHQEDGSIQEMQLNLPDTHPVQFIPPQSTSNDEAEGLSHMWCSSDPLFHNLHAQANEVWETPCPHSEEIFAADLTNQGEIEPTPEILMAELECIDAYPRTPLHADNPTMANEAEIVSLVLQGKHISTRVLCGSDAMPVQLPGNFGSQSTLSSQDSISSCGMNGDSNTRPPRQVTITSNHDGKEIRSYRGSVRMDPSSSCDFSPPHTSQSRPKPNIGSRRISTIAKVSESEDALSFKNMATTLSIVKLPIHQDDGFASHTNQSIQHLRLLELNSSDSLMILAENPDSDLPSHSRLESGTMSPAHAINGATGYSVIDQEGDATNPTIGPRSTFSAPQEPESAAAIDQLESNGNSRIMSSQQREMPGRADTYPPERPAAYMPYSYTMPPKDRAEHARVATDEELRRMDEMRMDVLVGEETHIAISDALSLLNTIDQHHGHDIETPDQPLPNPQHRFSPLSHPLCDNEVTAFSATHTDETIDYCHHRESHQPNHDLNKVVTDSHRASFDPFDMDDSEEYLCD</sequence>
<gene>
    <name evidence="2" type="ORF">BASA50_008193</name>
</gene>
<evidence type="ECO:0000313" key="3">
    <source>
        <dbReference type="Proteomes" id="UP001648503"/>
    </source>
</evidence>
<evidence type="ECO:0000256" key="1">
    <source>
        <dbReference type="SAM" id="MobiDB-lite"/>
    </source>
</evidence>
<accession>A0ABQ8F7R9</accession>
<feature type="region of interest" description="Disordered" evidence="1">
    <location>
        <begin position="519"/>
        <end position="541"/>
    </location>
</feature>
<dbReference type="EMBL" id="JAFCIX010000388">
    <property type="protein sequence ID" value="KAH6592201.1"/>
    <property type="molecule type" value="Genomic_DNA"/>
</dbReference>
<feature type="compositionally biased region" description="Low complexity" evidence="1">
    <location>
        <begin position="348"/>
        <end position="360"/>
    </location>
</feature>
<feature type="region of interest" description="Disordered" evidence="1">
    <location>
        <begin position="20"/>
        <end position="54"/>
    </location>
</feature>
<comment type="caution">
    <text evidence="2">The sequence shown here is derived from an EMBL/GenBank/DDBJ whole genome shotgun (WGS) entry which is preliminary data.</text>
</comment>
<feature type="compositionally biased region" description="Polar residues" evidence="1">
    <location>
        <begin position="521"/>
        <end position="535"/>
    </location>
</feature>
<dbReference type="Proteomes" id="UP001648503">
    <property type="component" value="Unassembled WGS sequence"/>
</dbReference>
<feature type="region of interest" description="Disordered" evidence="1">
    <location>
        <begin position="174"/>
        <end position="203"/>
    </location>
</feature>
<reference evidence="2 3" key="1">
    <citation type="submission" date="2021-02" db="EMBL/GenBank/DDBJ databases">
        <title>Variation within the Batrachochytrium salamandrivorans European outbreak.</title>
        <authorList>
            <person name="Kelly M."/>
            <person name="Pasmans F."/>
            <person name="Shea T.P."/>
            <person name="Munoz J.F."/>
            <person name="Carranza S."/>
            <person name="Cuomo C.A."/>
            <person name="Martel A."/>
        </authorList>
    </citation>
    <scope>NUCLEOTIDE SEQUENCE [LARGE SCALE GENOMIC DNA]</scope>
    <source>
        <strain evidence="2 3">AMFP18/2</strain>
    </source>
</reference>
<keyword evidence="3" id="KW-1185">Reference proteome</keyword>
<feature type="compositionally biased region" description="Polar residues" evidence="1">
    <location>
        <begin position="361"/>
        <end position="380"/>
    </location>
</feature>
<evidence type="ECO:0000313" key="2">
    <source>
        <dbReference type="EMBL" id="KAH6592201.1"/>
    </source>
</evidence>
<organism evidence="2 3">
    <name type="scientific">Batrachochytrium salamandrivorans</name>
    <dbReference type="NCBI Taxonomy" id="1357716"/>
    <lineage>
        <taxon>Eukaryota</taxon>
        <taxon>Fungi</taxon>
        <taxon>Fungi incertae sedis</taxon>
        <taxon>Chytridiomycota</taxon>
        <taxon>Chytridiomycota incertae sedis</taxon>
        <taxon>Chytridiomycetes</taxon>
        <taxon>Rhizophydiales</taxon>
        <taxon>Rhizophydiales incertae sedis</taxon>
        <taxon>Batrachochytrium</taxon>
    </lineage>
</organism>
<feature type="compositionally biased region" description="Polar residues" evidence="1">
    <location>
        <begin position="397"/>
        <end position="413"/>
    </location>
</feature>
<protein>
    <submittedName>
        <fullName evidence="2">Uncharacterized protein</fullName>
    </submittedName>
</protein>
<feature type="compositionally biased region" description="Basic and acidic residues" evidence="1">
    <location>
        <begin position="193"/>
        <end position="203"/>
    </location>
</feature>